<keyword evidence="2 8" id="KW-0963">Cytoplasm</keyword>
<dbReference type="InterPro" id="IPR047090">
    <property type="entry name" value="AspRS_core"/>
</dbReference>
<dbReference type="PRINTS" id="PR01042">
    <property type="entry name" value="TRNASYNTHASP"/>
</dbReference>
<dbReference type="eggNOG" id="COG0173">
    <property type="taxonomic scope" value="Bacteria"/>
</dbReference>
<organism evidence="10 11">
    <name type="scientific">Candidatus Palibaumannia cicadellinicola</name>
    <dbReference type="NCBI Taxonomy" id="186490"/>
    <lineage>
        <taxon>Bacteria</taxon>
        <taxon>Pseudomonadati</taxon>
        <taxon>Pseudomonadota</taxon>
        <taxon>Gammaproteobacteria</taxon>
        <taxon>Candidatus Palibaumannia</taxon>
    </lineage>
</organism>
<comment type="catalytic activity">
    <reaction evidence="8">
        <text>tRNA(Asp) + L-aspartate + ATP = L-aspartyl-tRNA(Asp) + AMP + diphosphate</text>
        <dbReference type="Rhea" id="RHEA:19649"/>
        <dbReference type="Rhea" id="RHEA-COMP:9660"/>
        <dbReference type="Rhea" id="RHEA-COMP:9678"/>
        <dbReference type="ChEBI" id="CHEBI:29991"/>
        <dbReference type="ChEBI" id="CHEBI:30616"/>
        <dbReference type="ChEBI" id="CHEBI:33019"/>
        <dbReference type="ChEBI" id="CHEBI:78442"/>
        <dbReference type="ChEBI" id="CHEBI:78516"/>
        <dbReference type="ChEBI" id="CHEBI:456215"/>
        <dbReference type="EC" id="6.1.1.12"/>
    </reaction>
</comment>
<feature type="binding site" evidence="8">
    <location>
        <position position="171"/>
    </location>
    <ligand>
        <name>L-aspartate</name>
        <dbReference type="ChEBI" id="CHEBI:29991"/>
    </ligand>
</feature>
<feature type="binding site" evidence="8">
    <location>
        <position position="226"/>
    </location>
    <ligand>
        <name>ATP</name>
        <dbReference type="ChEBI" id="CHEBI:30616"/>
    </ligand>
</feature>
<dbReference type="GO" id="GO:0005524">
    <property type="term" value="F:ATP binding"/>
    <property type="evidence" value="ECO:0007669"/>
    <property type="project" value="UniProtKB-UniRule"/>
</dbReference>
<evidence type="ECO:0000313" key="10">
    <source>
        <dbReference type="EMBL" id="AIN47236.1"/>
    </source>
</evidence>
<name>A0A088N1N4_9GAMM</name>
<evidence type="ECO:0000259" key="9">
    <source>
        <dbReference type="PROSITE" id="PS50862"/>
    </source>
</evidence>
<feature type="binding site" evidence="8">
    <location>
        <position position="448"/>
    </location>
    <ligand>
        <name>L-aspartate</name>
        <dbReference type="ChEBI" id="CHEBI:29991"/>
    </ligand>
</feature>
<dbReference type="GO" id="GO:0005737">
    <property type="term" value="C:cytoplasm"/>
    <property type="evidence" value="ECO:0007669"/>
    <property type="project" value="UniProtKB-SubCell"/>
</dbReference>
<dbReference type="Proteomes" id="UP000067325">
    <property type="component" value="Chromosome"/>
</dbReference>
<dbReference type="GO" id="GO:0004815">
    <property type="term" value="F:aspartate-tRNA ligase activity"/>
    <property type="evidence" value="ECO:0007669"/>
    <property type="project" value="UniProtKB-UniRule"/>
</dbReference>
<dbReference type="EC" id="6.1.1.12" evidence="8"/>
<gene>
    <name evidence="8" type="primary">aspS</name>
    <name evidence="10" type="ORF">IM45_724</name>
</gene>
<proteinExistence type="inferred from homology"/>
<dbReference type="Gene3D" id="3.30.1360.30">
    <property type="entry name" value="GAD-like domain"/>
    <property type="match status" value="1"/>
</dbReference>
<dbReference type="Pfam" id="PF02938">
    <property type="entry name" value="GAD"/>
    <property type="match status" value="1"/>
</dbReference>
<dbReference type="PANTHER" id="PTHR22594">
    <property type="entry name" value="ASPARTYL/LYSYL-TRNA SYNTHETASE"/>
    <property type="match status" value="1"/>
</dbReference>
<feature type="binding site" evidence="8">
    <location>
        <begin position="534"/>
        <end position="537"/>
    </location>
    <ligand>
        <name>ATP</name>
        <dbReference type="ChEBI" id="CHEBI:30616"/>
    </ligand>
</feature>
<feature type="binding site" evidence="8">
    <location>
        <position position="217"/>
    </location>
    <ligand>
        <name>L-aspartate</name>
        <dbReference type="ChEBI" id="CHEBI:29991"/>
    </ligand>
</feature>
<evidence type="ECO:0000256" key="5">
    <source>
        <dbReference type="ARBA" id="ARBA00022840"/>
    </source>
</evidence>
<dbReference type="InterPro" id="IPR004364">
    <property type="entry name" value="Aa-tRNA-synt_II"/>
</dbReference>
<accession>A0A088N1N4</accession>
<keyword evidence="7 8" id="KW-0030">Aminoacyl-tRNA synthetase</keyword>
<keyword evidence="5 8" id="KW-0067">ATP-binding</keyword>
<feature type="region of interest" description="Aspartate" evidence="8">
    <location>
        <begin position="195"/>
        <end position="198"/>
    </location>
</feature>
<dbReference type="KEGG" id="bcib:IM45_724"/>
<dbReference type="Gene3D" id="2.40.50.140">
    <property type="entry name" value="Nucleic acid-binding proteins"/>
    <property type="match status" value="1"/>
</dbReference>
<dbReference type="SUPFAM" id="SSF55681">
    <property type="entry name" value="Class II aaRS and biotin synthetases"/>
    <property type="match status" value="1"/>
</dbReference>
<dbReference type="InterPro" id="IPR029351">
    <property type="entry name" value="GAD_dom"/>
</dbReference>
<feature type="binding site" evidence="8">
    <location>
        <begin position="217"/>
        <end position="219"/>
    </location>
    <ligand>
        <name>ATP</name>
        <dbReference type="ChEBI" id="CHEBI:30616"/>
    </ligand>
</feature>
<reference evidence="10 11" key="1">
    <citation type="journal article" date="2014" name="MBio">
        <title>Differential genome evolution between companion symbionts in an insect-bacterial symbiosis.</title>
        <authorList>
            <person name="Bennett G.M."/>
            <person name="McCutcheon J.P."/>
            <person name="MacDonald B.R."/>
            <person name="Romanovicz D."/>
            <person name="Moran N.A."/>
        </authorList>
    </citation>
    <scope>NUCLEOTIDE SEQUENCE [LARGE SCALE GENOMIC DNA]</scope>
    <source>
        <strain evidence="10 11">BGSS</strain>
    </source>
</reference>
<dbReference type="GO" id="GO:0006422">
    <property type="term" value="P:aspartyl-tRNA aminoacylation"/>
    <property type="evidence" value="ECO:0007669"/>
    <property type="project" value="UniProtKB-UniRule"/>
</dbReference>
<keyword evidence="6 8" id="KW-0648">Protein biosynthesis</keyword>
<dbReference type="SUPFAM" id="SSF50249">
    <property type="entry name" value="Nucleic acid-binding proteins"/>
    <property type="match status" value="1"/>
</dbReference>
<dbReference type="PANTHER" id="PTHR22594:SF5">
    <property type="entry name" value="ASPARTATE--TRNA LIGASE, MITOCHONDRIAL"/>
    <property type="match status" value="1"/>
</dbReference>
<dbReference type="NCBIfam" id="TIGR00459">
    <property type="entry name" value="aspS_bact"/>
    <property type="match status" value="1"/>
</dbReference>
<feature type="binding site" evidence="8">
    <location>
        <position position="482"/>
    </location>
    <ligand>
        <name>ATP</name>
        <dbReference type="ChEBI" id="CHEBI:30616"/>
    </ligand>
</feature>
<dbReference type="AlphaFoldDB" id="A0A088N1N4"/>
<dbReference type="Pfam" id="PF01336">
    <property type="entry name" value="tRNA_anti-codon"/>
    <property type="match status" value="1"/>
</dbReference>
<evidence type="ECO:0000256" key="2">
    <source>
        <dbReference type="ARBA" id="ARBA00022490"/>
    </source>
</evidence>
<evidence type="ECO:0000256" key="1">
    <source>
        <dbReference type="ARBA" id="ARBA00006303"/>
    </source>
</evidence>
<dbReference type="InterPro" id="IPR012340">
    <property type="entry name" value="NA-bd_OB-fold"/>
</dbReference>
<dbReference type="Gene3D" id="3.30.930.10">
    <property type="entry name" value="Bira Bifunctional Protein, Domain 2"/>
    <property type="match status" value="1"/>
</dbReference>
<dbReference type="EMBL" id="CP008985">
    <property type="protein sequence ID" value="AIN47236.1"/>
    <property type="molecule type" value="Genomic_DNA"/>
</dbReference>
<comment type="function">
    <text evidence="8">Catalyzes the attachment of L-aspartate to tRNA(Asp) in a two-step reaction: L-aspartate is first activated by ATP to form Asp-AMP and then transferred to the acceptor end of tRNA(Asp).</text>
</comment>
<keyword evidence="3 8" id="KW-0436">Ligase</keyword>
<dbReference type="InterPro" id="IPR004365">
    <property type="entry name" value="NA-bd_OB_tRNA"/>
</dbReference>
<dbReference type="RefSeq" id="WP_038498525.1">
    <property type="nucleotide sequence ID" value="NZ_CP008985.1"/>
</dbReference>
<dbReference type="GO" id="GO:0003676">
    <property type="term" value="F:nucleic acid binding"/>
    <property type="evidence" value="ECO:0007669"/>
    <property type="project" value="InterPro"/>
</dbReference>
<sequence>MRTIYCGQLNKLYVGQEVTLCGWVYSYRNLGSLIFIEMRDREGRVQVVFDSTSSIIFSSATELRHEFCLQIIGIVRIRPDNQINYHMATGEVEVLATSLTIINRSKPLPLDTYQSNTEEKRLKFRYLDLRRPEMAQRLKIRAHITSFVRCFMENEGFLDIETPILTKATPEGARDYLVPSRVHEGKFYALPQSPQLFKQLLMISGFDRYYQIVKCFRDEDLRADRQPEFTQIDIETSFMTASQVCEIMERLICSLWREIEGVELGTFQKISYAEAMRRFGSDKPDLRNTMEIVDIADLVKSISFKMIASAANDSKNRVAALRVPGGAKLNRKQIDEYDKYVKTYGITNLIWIKVHQHGIGIEGIQSPIRKFLTLEVITAILVRTGAGDGDILFFAADRVKVINNAMGALRLKLGQDIKIHDQNNWAPLWIIDFPMFETDKEGKLCAVHHPFTAPKNIDVETLAHSPLTMIANAYDMVINGYEVGSGSVRIHNHEIQQTIFSILGMTPNEQREKFGFLLDALKYGTPPHAGFAFGLDRLVMLLTGTNNIRDVIAFPKTTTATDMMIDAPSFSKATILAELSLEIKRKQQL</sequence>
<feature type="binding site" evidence="8">
    <location>
        <position position="489"/>
    </location>
    <ligand>
        <name>L-aspartate</name>
        <dbReference type="ChEBI" id="CHEBI:29991"/>
    </ligand>
</feature>
<evidence type="ECO:0000256" key="4">
    <source>
        <dbReference type="ARBA" id="ARBA00022741"/>
    </source>
</evidence>
<dbReference type="InterPro" id="IPR004524">
    <property type="entry name" value="Asp-tRNA-ligase_1"/>
</dbReference>
<dbReference type="Pfam" id="PF00152">
    <property type="entry name" value="tRNA-synt_2"/>
    <property type="match status" value="1"/>
</dbReference>
<dbReference type="HAMAP" id="MF_00044">
    <property type="entry name" value="Asp_tRNA_synth_type1"/>
    <property type="match status" value="1"/>
</dbReference>
<dbReference type="NCBIfam" id="NF001750">
    <property type="entry name" value="PRK00476.1"/>
    <property type="match status" value="1"/>
</dbReference>
<comment type="caution">
    <text evidence="8">Lacks conserved residue(s) required for the propagation of feature annotation.</text>
</comment>
<dbReference type="InterPro" id="IPR006195">
    <property type="entry name" value="aa-tRNA-synth_II"/>
</dbReference>
<comment type="similarity">
    <text evidence="1 8">Belongs to the class-II aminoacyl-tRNA synthetase family. Type 1 subfamily.</text>
</comment>
<dbReference type="InterPro" id="IPR002312">
    <property type="entry name" value="Asp/Asn-tRNA-synth_IIb"/>
</dbReference>
<comment type="subunit">
    <text evidence="8">Homodimer.</text>
</comment>
<evidence type="ECO:0000256" key="8">
    <source>
        <dbReference type="HAMAP-Rule" id="MF_00044"/>
    </source>
</evidence>
<keyword evidence="4 8" id="KW-0547">Nucleotide-binding</keyword>
<evidence type="ECO:0000256" key="7">
    <source>
        <dbReference type="ARBA" id="ARBA00023146"/>
    </source>
</evidence>
<evidence type="ECO:0000256" key="3">
    <source>
        <dbReference type="ARBA" id="ARBA00022598"/>
    </source>
</evidence>
<comment type="subcellular location">
    <subcellularLocation>
        <location evidence="8">Cytoplasm</location>
    </subcellularLocation>
</comment>
<feature type="domain" description="Aminoacyl-transfer RNA synthetases class-II family profile" evidence="9">
    <location>
        <begin position="138"/>
        <end position="555"/>
    </location>
</feature>
<protein>
    <recommendedName>
        <fullName evidence="8">Aspartate--tRNA ligase</fullName>
        <ecNumber evidence="8">6.1.1.12</ecNumber>
    </recommendedName>
    <alternativeName>
        <fullName evidence="8">Aspartyl-tRNA synthetase</fullName>
        <shortName evidence="8">AspRS</shortName>
    </alternativeName>
</protein>
<dbReference type="InterPro" id="IPR045864">
    <property type="entry name" value="aa-tRNA-synth_II/BPL/LPL"/>
</dbReference>
<dbReference type="PROSITE" id="PS50862">
    <property type="entry name" value="AA_TRNA_LIGASE_II"/>
    <property type="match status" value="1"/>
</dbReference>
<dbReference type="CDD" id="cd04317">
    <property type="entry name" value="EcAspRS_like_N"/>
    <property type="match status" value="1"/>
</dbReference>
<dbReference type="CDD" id="cd00777">
    <property type="entry name" value="AspRS_core"/>
    <property type="match status" value="1"/>
</dbReference>
<evidence type="ECO:0000313" key="11">
    <source>
        <dbReference type="Proteomes" id="UP000067325"/>
    </source>
</evidence>
<dbReference type="InterPro" id="IPR004115">
    <property type="entry name" value="GAD-like_sf"/>
</dbReference>
<dbReference type="OrthoDB" id="9802326at2"/>
<dbReference type="InterPro" id="IPR047089">
    <property type="entry name" value="Asp-tRNA-ligase_1_N"/>
</dbReference>
<dbReference type="SUPFAM" id="SSF55261">
    <property type="entry name" value="GAD domain-like"/>
    <property type="match status" value="1"/>
</dbReference>
<evidence type="ECO:0000256" key="6">
    <source>
        <dbReference type="ARBA" id="ARBA00022917"/>
    </source>
</evidence>